<feature type="region of interest" description="Disordered" evidence="1">
    <location>
        <begin position="588"/>
        <end position="638"/>
    </location>
</feature>
<feature type="signal peptide" evidence="2">
    <location>
        <begin position="1"/>
        <end position="23"/>
    </location>
</feature>
<evidence type="ECO:0000256" key="1">
    <source>
        <dbReference type="SAM" id="MobiDB-lite"/>
    </source>
</evidence>
<feature type="compositionally biased region" description="Low complexity" evidence="1">
    <location>
        <begin position="760"/>
        <end position="779"/>
    </location>
</feature>
<feature type="compositionally biased region" description="Low complexity" evidence="1">
    <location>
        <begin position="414"/>
        <end position="430"/>
    </location>
</feature>
<dbReference type="AlphaFoldDB" id="A0A316YVU0"/>
<feature type="compositionally biased region" description="Low complexity" evidence="1">
    <location>
        <begin position="555"/>
        <end position="566"/>
    </location>
</feature>
<protein>
    <submittedName>
        <fullName evidence="3">Uncharacterized protein</fullName>
    </submittedName>
</protein>
<dbReference type="InParanoid" id="A0A316YVU0"/>
<evidence type="ECO:0000256" key="2">
    <source>
        <dbReference type="SAM" id="SignalP"/>
    </source>
</evidence>
<sequence>MRLSSCLLPFTLGALALCGVATAATPAEVQPREVGLAHSLEPRSMGLLPDIHFDVVQITAVRRVNAILNRIEEGAKILEQTLDFFLTTGSGNSMSAAFQALSVFHNDLSTIATLTTYTTSVMATEDDLYSITDSMDSIVATVTRIVEKLIGVQPMFKEAGADESVGELLISIMMAVDAASYGLMGWFPPDHNMFIVAFSAKFICEVKRVTMSYYNDYQYSDFCDTELKLWPSSGKLRDCKGGAVYPFAFRPDSCNSCTRFPFYQAGGWKQDKGRWMWNTNTGCGFDNCNNDYLCRPATPEFNLCWPKFTVGFAKPQRDQCLTCVFWKDIPKISDFPPPQTPFAFPVVKPPVANGSSKSIGGINGIGKFKTAGKASGASTTAEGFANGGKVDAQSHATSKGTTDIFGGAHTKENSGSSGASKGTGAFKSGSNTKATNTFTQGASLLNGDVKAGSNAEAQQNDFFGFGTSKEKGESKGIGFGLGAFQSEAHTKHVDTKVEGASGIHGAVKTDAKGQFSQGKEKSKAVGVAANGAGFNTAAHTDNTDTNAEGWASQGSTSTAKSTANSNGGSRRSILKRASKMVRHMRRDIISSSGGSQGNGQYKSGANGANGNTWVSGGSTGSGKSWAKSVSSGGGGGGGGGGDNCATCNGGGGMGGGGPSGFGKGDDYGSGYGDGYGDLGGSGNKGLSGGGLGDFGLGSGGGLGGGFGKPVSLGGGYGGGSGGGLGGGLGGSGDTYLPTGGYGGHHTEDGPEDDEVEKFDPTQQDDQFDPTQQDDPYDTTSNGNPYDDDPDQQCDTCKGGYKPPFFCDCKGHDGSNTCKAKTTVGGQAGGPGSGGVFGSGGDSSFSATGQAGCCPKYMKKSACKTVKAHVEGKTSGNAFASGSATSSTTDDDMQQYGSVCMNTCQASSPFDDLKNGSGGDGSGYGSGGGYNQYDKKLGSGGGYGGGYNKGNSYQNLPSYSSLLQNKKEISSGGDDDIYHDDN</sequence>
<feature type="compositionally biased region" description="Polar residues" evidence="1">
    <location>
        <begin position="606"/>
        <end position="616"/>
    </location>
</feature>
<keyword evidence="4" id="KW-1185">Reference proteome</keyword>
<keyword evidence="2" id="KW-0732">Signal</keyword>
<dbReference type="Proteomes" id="UP000245768">
    <property type="component" value="Unassembled WGS sequence"/>
</dbReference>
<proteinExistence type="predicted"/>
<feature type="chain" id="PRO_5016445031" evidence="2">
    <location>
        <begin position="24"/>
        <end position="981"/>
    </location>
</feature>
<feature type="region of interest" description="Disordered" evidence="1">
    <location>
        <begin position="537"/>
        <end position="572"/>
    </location>
</feature>
<evidence type="ECO:0000313" key="3">
    <source>
        <dbReference type="EMBL" id="PWN93156.1"/>
    </source>
</evidence>
<dbReference type="EMBL" id="KZ819634">
    <property type="protein sequence ID" value="PWN93156.1"/>
    <property type="molecule type" value="Genomic_DNA"/>
</dbReference>
<feature type="region of interest" description="Disordered" evidence="1">
    <location>
        <begin position="392"/>
        <end position="431"/>
    </location>
</feature>
<organism evidence="3 4">
    <name type="scientific">Acaromyces ingoldii</name>
    <dbReference type="NCBI Taxonomy" id="215250"/>
    <lineage>
        <taxon>Eukaryota</taxon>
        <taxon>Fungi</taxon>
        <taxon>Dikarya</taxon>
        <taxon>Basidiomycota</taxon>
        <taxon>Ustilaginomycotina</taxon>
        <taxon>Exobasidiomycetes</taxon>
        <taxon>Exobasidiales</taxon>
        <taxon>Cryptobasidiaceae</taxon>
        <taxon>Acaromyces</taxon>
    </lineage>
</organism>
<dbReference type="RefSeq" id="XP_025380354.1">
    <property type="nucleotide sequence ID" value="XM_025523352.1"/>
</dbReference>
<feature type="region of interest" description="Disordered" evidence="1">
    <location>
        <begin position="729"/>
        <end position="788"/>
    </location>
</feature>
<feature type="compositionally biased region" description="Low complexity" evidence="1">
    <location>
        <begin position="621"/>
        <end position="630"/>
    </location>
</feature>
<feature type="compositionally biased region" description="Low complexity" evidence="1">
    <location>
        <begin position="537"/>
        <end position="547"/>
    </location>
</feature>
<dbReference type="GeneID" id="37045268"/>
<gene>
    <name evidence="3" type="ORF">FA10DRAFT_277058</name>
</gene>
<name>A0A316YVU0_9BASI</name>
<feature type="compositionally biased region" description="Low complexity" evidence="1">
    <location>
        <begin position="590"/>
        <end position="604"/>
    </location>
</feature>
<accession>A0A316YVU0</accession>
<evidence type="ECO:0000313" key="4">
    <source>
        <dbReference type="Proteomes" id="UP000245768"/>
    </source>
</evidence>
<reference evidence="3 4" key="1">
    <citation type="journal article" date="2018" name="Mol. Biol. Evol.">
        <title>Broad Genomic Sampling Reveals a Smut Pathogenic Ancestry of the Fungal Clade Ustilaginomycotina.</title>
        <authorList>
            <person name="Kijpornyongpan T."/>
            <person name="Mondo S.J."/>
            <person name="Barry K."/>
            <person name="Sandor L."/>
            <person name="Lee J."/>
            <person name="Lipzen A."/>
            <person name="Pangilinan J."/>
            <person name="LaButti K."/>
            <person name="Hainaut M."/>
            <person name="Henrissat B."/>
            <person name="Grigoriev I.V."/>
            <person name="Spatafora J.W."/>
            <person name="Aime M.C."/>
        </authorList>
    </citation>
    <scope>NUCLEOTIDE SEQUENCE [LARGE SCALE GENOMIC DNA]</scope>
    <source>
        <strain evidence="3 4">MCA 4198</strain>
    </source>
</reference>